<evidence type="ECO:0000313" key="3">
    <source>
        <dbReference type="Proteomes" id="UP000020529"/>
    </source>
</evidence>
<protein>
    <submittedName>
        <fullName evidence="2">TPR repeat family protein</fullName>
    </submittedName>
</protein>
<gene>
    <name evidence="2" type="ORF">M124_0917</name>
</gene>
<dbReference type="PATRIC" id="fig|1339315.3.peg.1711"/>
<keyword evidence="1" id="KW-0732">Signal</keyword>
<dbReference type="Gene3D" id="1.25.40.10">
    <property type="entry name" value="Tetratricopeptide repeat domain"/>
    <property type="match status" value="1"/>
</dbReference>
<dbReference type="AlphaFoldDB" id="A0A015W4F5"/>
<feature type="chain" id="PRO_5001478298" evidence="1">
    <location>
        <begin position="22"/>
        <end position="441"/>
    </location>
</feature>
<name>A0A015W4F5_BACFG</name>
<accession>A0A015W4F5</accession>
<dbReference type="RefSeq" id="WP_022347637.1">
    <property type="nucleotide sequence ID" value="NZ_JGCY01000244.1"/>
</dbReference>
<comment type="caution">
    <text evidence="2">The sequence shown here is derived from an EMBL/GenBank/DDBJ whole genome shotgun (WGS) entry which is preliminary data.</text>
</comment>
<sequence length="441" mass="48762">MKIKTLVAVLFLSAGATTVVAQDDANCNSNSSISHEAVKAGNFKDAYTPWKAVLENCPTLRFYTFTDGYKILKGLLGQIKDRNSAEYKKYFDELMNTHDLRMKYTQEFLGKGVKVSSEDEALGIKAVDYIAFAPKVDVNQAYEWLKKSVDAAKAESAAATLFYFLQMSHDKLKEDPAHKEQFIQDYLAASEYADDAIAAADKESVKKAFGGIKDNLVALFINSGTADCESLQGIYGPKVEANQTDLNYLKKVISIMKMMKCTDSDAYQQASFYVYKIEPSAEAATGCAYQAYKKGDIDGSVKFFDEAINLETDNAKKAEKAYAAASVLTTAKKLSQARSYAQKAISFNENYGAPYILIANLYAMSPNWSDESALNKCTYFAVIDKLQKAKSVDPSVTEEVNKMISRYSAYTPQAKDLFMLGYKAGDRITIGGWIGESTTIR</sequence>
<organism evidence="2 3">
    <name type="scientific">Bacteroides fragilis str. 3988T(B)14</name>
    <dbReference type="NCBI Taxonomy" id="1339315"/>
    <lineage>
        <taxon>Bacteria</taxon>
        <taxon>Pseudomonadati</taxon>
        <taxon>Bacteroidota</taxon>
        <taxon>Bacteroidia</taxon>
        <taxon>Bacteroidales</taxon>
        <taxon>Bacteroidaceae</taxon>
        <taxon>Bacteroides</taxon>
    </lineage>
</organism>
<dbReference type="SUPFAM" id="SSF48452">
    <property type="entry name" value="TPR-like"/>
    <property type="match status" value="1"/>
</dbReference>
<evidence type="ECO:0000313" key="2">
    <source>
        <dbReference type="EMBL" id="EXY75345.1"/>
    </source>
</evidence>
<dbReference type="InterPro" id="IPR011990">
    <property type="entry name" value="TPR-like_helical_dom_sf"/>
</dbReference>
<dbReference type="EMBL" id="JGCY01000244">
    <property type="protein sequence ID" value="EXY75345.1"/>
    <property type="molecule type" value="Genomic_DNA"/>
</dbReference>
<feature type="signal peptide" evidence="1">
    <location>
        <begin position="1"/>
        <end position="21"/>
    </location>
</feature>
<dbReference type="Proteomes" id="UP000020529">
    <property type="component" value="Unassembled WGS sequence"/>
</dbReference>
<reference evidence="2 3" key="1">
    <citation type="submission" date="2014-02" db="EMBL/GenBank/DDBJ databases">
        <authorList>
            <person name="Sears C."/>
            <person name="Carroll K."/>
            <person name="Sack B.R."/>
            <person name="Qadri F."/>
            <person name="Myers L.L."/>
            <person name="Chung G.-T."/>
            <person name="Escheverria P."/>
            <person name="Fraser C.M."/>
            <person name="Sadzewicz L."/>
            <person name="Shefchek K.A."/>
            <person name="Tallon L."/>
            <person name="Das S.P."/>
            <person name="Daugherty S."/>
            <person name="Mongodin E.F."/>
        </authorList>
    </citation>
    <scope>NUCLEOTIDE SEQUENCE [LARGE SCALE GENOMIC DNA]</scope>
    <source>
        <strain evidence="3">3988T(B)14</strain>
    </source>
</reference>
<proteinExistence type="predicted"/>
<evidence type="ECO:0000256" key="1">
    <source>
        <dbReference type="SAM" id="SignalP"/>
    </source>
</evidence>